<dbReference type="Gene3D" id="3.30.70.1430">
    <property type="entry name" value="Multidrug efflux transporter AcrB pore domain"/>
    <property type="match status" value="2"/>
</dbReference>
<feature type="transmembrane region" description="Helical" evidence="8">
    <location>
        <begin position="921"/>
        <end position="940"/>
    </location>
</feature>
<dbReference type="Pfam" id="PF00873">
    <property type="entry name" value="ACR_tran"/>
    <property type="match status" value="1"/>
</dbReference>
<feature type="transmembrane region" description="Helical" evidence="8">
    <location>
        <begin position="586"/>
        <end position="605"/>
    </location>
</feature>
<proteinExistence type="inferred from homology"/>
<dbReference type="Gene3D" id="3.30.2090.10">
    <property type="entry name" value="Multidrug efflux transporter AcrB TolC docking domain, DN and DC subdomains"/>
    <property type="match status" value="2"/>
</dbReference>
<feature type="transmembrane region" description="Helical" evidence="8">
    <location>
        <begin position="35"/>
        <end position="55"/>
    </location>
</feature>
<name>A0A0M4M5H1_9SPHN</name>
<dbReference type="EMBL" id="CP012669">
    <property type="protein sequence ID" value="ALE15401.1"/>
    <property type="molecule type" value="Genomic_DNA"/>
</dbReference>
<dbReference type="KEGG" id="aep:AMC99_00085"/>
<comment type="similarity">
    <text evidence="2">Belongs to the resistance-nodulation-cell division (RND) (TC 2.A.6) family.</text>
</comment>
<dbReference type="SUPFAM" id="SSF82714">
    <property type="entry name" value="Multidrug efflux transporter AcrB TolC docking domain, DN and DC subdomains"/>
    <property type="match status" value="2"/>
</dbReference>
<dbReference type="SUPFAM" id="SSF82866">
    <property type="entry name" value="Multidrug efflux transporter AcrB transmembrane domain"/>
    <property type="match status" value="2"/>
</dbReference>
<feature type="transmembrane region" description="Helical" evidence="8">
    <location>
        <begin position="441"/>
        <end position="460"/>
    </location>
</feature>
<dbReference type="PRINTS" id="PR00702">
    <property type="entry name" value="ACRIFLAVINRP"/>
</dbReference>
<dbReference type="GO" id="GO:0008324">
    <property type="term" value="F:monoatomic cation transmembrane transporter activity"/>
    <property type="evidence" value="ECO:0007669"/>
    <property type="project" value="InterPro"/>
</dbReference>
<evidence type="ECO:0000313" key="10">
    <source>
        <dbReference type="Proteomes" id="UP000057938"/>
    </source>
</evidence>
<dbReference type="NCBIfam" id="TIGR00914">
    <property type="entry name" value="2A0601"/>
    <property type="match status" value="1"/>
</dbReference>
<dbReference type="AlphaFoldDB" id="A0A0M4M5H1"/>
<evidence type="ECO:0000313" key="9">
    <source>
        <dbReference type="EMBL" id="ALE15401.1"/>
    </source>
</evidence>
<feature type="transmembrane region" description="Helical" evidence="8">
    <location>
        <begin position="947"/>
        <end position="966"/>
    </location>
</feature>
<keyword evidence="10" id="KW-1185">Reference proteome</keyword>
<evidence type="ECO:0000256" key="8">
    <source>
        <dbReference type="SAM" id="Phobius"/>
    </source>
</evidence>
<dbReference type="Proteomes" id="UP000057938">
    <property type="component" value="Chromosome"/>
</dbReference>
<dbReference type="Gene3D" id="3.30.70.1440">
    <property type="entry name" value="Multidrug efflux transporter AcrB pore domain"/>
    <property type="match status" value="1"/>
</dbReference>
<dbReference type="STRING" id="361183.AMC99_00085"/>
<keyword evidence="7 8" id="KW-0472">Membrane</keyword>
<dbReference type="InterPro" id="IPR027463">
    <property type="entry name" value="AcrB_DN_DC_subdom"/>
</dbReference>
<gene>
    <name evidence="9" type="ORF">AMC99_00085</name>
</gene>
<dbReference type="PANTHER" id="PTHR32063:SF24">
    <property type="entry name" value="CATION EFFLUX SYSTEM (ACRB_ACRD_ACRF FAMILY)"/>
    <property type="match status" value="1"/>
</dbReference>
<dbReference type="Gene3D" id="1.20.1640.10">
    <property type="entry name" value="Multidrug efflux transporter AcrB transmembrane domain"/>
    <property type="match status" value="3"/>
</dbReference>
<dbReference type="PANTHER" id="PTHR32063">
    <property type="match status" value="1"/>
</dbReference>
<comment type="subcellular location">
    <subcellularLocation>
        <location evidence="1">Cell membrane</location>
        <topology evidence="1">Multi-pass membrane protein</topology>
    </subcellularLocation>
</comment>
<accession>A0A0M4M5H1</accession>
<dbReference type="SUPFAM" id="SSF82693">
    <property type="entry name" value="Multidrug efflux transporter AcrB pore domain, PN1, PN2, PC1 and PC2 subdomains"/>
    <property type="match status" value="2"/>
</dbReference>
<evidence type="ECO:0000256" key="2">
    <source>
        <dbReference type="ARBA" id="ARBA00010942"/>
    </source>
</evidence>
<protein>
    <submittedName>
        <fullName evidence="9">Cobalt-zinc-cadmium resistance protein CzcA</fullName>
    </submittedName>
</protein>
<evidence type="ECO:0000256" key="4">
    <source>
        <dbReference type="ARBA" id="ARBA00022475"/>
    </source>
</evidence>
<reference evidence="9 10" key="1">
    <citation type="submission" date="2015-09" db="EMBL/GenBank/DDBJ databases">
        <title>Complete genome sequence of a benzo[a]pyrene-degrading bacterium Altererythrobacter epoxidivorans CGMCC 1.7731T.</title>
        <authorList>
            <person name="Li Z."/>
            <person name="Cheng H."/>
            <person name="Huo Y."/>
            <person name="Xu X."/>
        </authorList>
    </citation>
    <scope>NUCLEOTIDE SEQUENCE [LARGE SCALE GENOMIC DNA]</scope>
    <source>
        <strain evidence="9 10">CGMCC 1.7731</strain>
    </source>
</reference>
<keyword evidence="3" id="KW-0813">Transport</keyword>
<evidence type="ECO:0000256" key="6">
    <source>
        <dbReference type="ARBA" id="ARBA00022989"/>
    </source>
</evidence>
<dbReference type="InterPro" id="IPR001036">
    <property type="entry name" value="Acrflvin-R"/>
</dbReference>
<organism evidence="9 10">
    <name type="scientific">Altererythrobacter epoxidivorans</name>
    <dbReference type="NCBI Taxonomy" id="361183"/>
    <lineage>
        <taxon>Bacteria</taxon>
        <taxon>Pseudomonadati</taxon>
        <taxon>Pseudomonadota</taxon>
        <taxon>Alphaproteobacteria</taxon>
        <taxon>Sphingomonadales</taxon>
        <taxon>Erythrobacteraceae</taxon>
        <taxon>Altererythrobacter</taxon>
    </lineage>
</organism>
<feature type="transmembrane region" description="Helical" evidence="8">
    <location>
        <begin position="530"/>
        <end position="553"/>
    </location>
</feature>
<feature type="transmembrane region" description="Helical" evidence="8">
    <location>
        <begin position="498"/>
        <end position="518"/>
    </location>
</feature>
<dbReference type="PATRIC" id="fig|361183.4.peg.86"/>
<feature type="transmembrane region" description="Helical" evidence="8">
    <location>
        <begin position="1050"/>
        <end position="1077"/>
    </location>
</feature>
<sequence length="1111" mass="118325">MVTETGLTPDVGSHAGSASHRHGLIGAILDIAVRFRWAVIVLTVLAAIYGAMNLLRLPIDAVPDITNTQVQINTSVPALSPSQVETQVTFPIETGLAGIEGLEMTRSISRNGFSQVTAIFEEGTDIYFARSQVNERLAPIGASLPEGAEPTMGPISTGLGEVLMYTIEYEYPGGRDAPKGGRTGWQADGSFITERGERLDTEVAKAAYLRTVQDWVVAPLMRSIDGVAGVDSIGGYEKQFLVQPDPARLTGYGLSFDSLIDALEAANLAEGANFVDRAGEALLVRVDARLGGTQDIEQAVVATREGVPIRIGDVASVRIGGDLRTGAASLNGEEAVVGTVLMRSGENSRTVAAASAERLEEVRASLPAGVVAEIVYNRSSLVDATIATVEKNLVEGALLVIAVLFLMLGNIRAAIIAALVIPVSMLMAAVGMNRLGVSGNLMSLGALDFGLIVDGAVIIVENSVARLAARQHREGRLLSLGERLTETRLAAQEMIKPTVYGQAIILLVYAPLLTFTGVEGKTFSPMAITVMLALASAFVLSLTFVPAMIAVLLNRKLTEKEVKPVRIAKERYGPALRRAIARPWPVIGAGAGLFAVAALMFTFLGSEFTPQLDERDIAVQSLRIPSTSLERSLAMQRQVEDKLEAFPQVELVFSRTGTAEVASDPMPPNASDAYVILKPREEWPDPDLSKDELVAEMEESLSGLVGNLYEFSQPIELRFNELIAGVRGDVAVKLYGDDLTALTRSAGEVAGVLRGVEGAADVKVQQVTGFPTLDIAFDRPTIARYGLTVEEVAQSVAIALGGRPAGLVFEGDRRFDVVVRLADATRDDFDQLGALPIVLESGVTVPLRTLADFQVVDGLAEVRREQGRRLVIVSANVRERDLGSFVEEARAGVSESVELPAASFIEWGGQYQNLQAAQARLALVVPVCFALVLLLLFMALGGWVPAFAVFSAIPMALAGGVFALALRGMSFSVSAAVGFIALSGVAVLNGLVMMTAIRQRLDKGMSLDDAICDGALARLRPVLMTALVASLGFVPMAIATGTGAEVQRPLATVVIGGLITATALTLFVLPAIARLVLRENGQDVGWREKWRAMLRLNLTRAERREYPSGEI</sequence>
<evidence type="ECO:0000256" key="5">
    <source>
        <dbReference type="ARBA" id="ARBA00022692"/>
    </source>
</evidence>
<keyword evidence="6 8" id="KW-1133">Transmembrane helix</keyword>
<feature type="transmembrane region" description="Helical" evidence="8">
    <location>
        <begin position="1018"/>
        <end position="1038"/>
    </location>
</feature>
<evidence type="ECO:0000256" key="3">
    <source>
        <dbReference type="ARBA" id="ARBA00022448"/>
    </source>
</evidence>
<dbReference type="InterPro" id="IPR004763">
    <property type="entry name" value="CusA-like"/>
</dbReference>
<evidence type="ECO:0000256" key="1">
    <source>
        <dbReference type="ARBA" id="ARBA00004651"/>
    </source>
</evidence>
<dbReference type="GO" id="GO:0042910">
    <property type="term" value="F:xenobiotic transmembrane transporter activity"/>
    <property type="evidence" value="ECO:0007669"/>
    <property type="project" value="TreeGrafter"/>
</dbReference>
<keyword evidence="5 8" id="KW-0812">Transmembrane</keyword>
<feature type="transmembrane region" description="Helical" evidence="8">
    <location>
        <begin position="972"/>
        <end position="997"/>
    </location>
</feature>
<evidence type="ECO:0000256" key="7">
    <source>
        <dbReference type="ARBA" id="ARBA00023136"/>
    </source>
</evidence>
<keyword evidence="4" id="KW-1003">Cell membrane</keyword>
<feature type="transmembrane region" description="Helical" evidence="8">
    <location>
        <begin position="397"/>
        <end position="421"/>
    </location>
</feature>
<dbReference type="GO" id="GO:0005886">
    <property type="term" value="C:plasma membrane"/>
    <property type="evidence" value="ECO:0007669"/>
    <property type="project" value="UniProtKB-SubCell"/>
</dbReference>
<dbReference type="Gene3D" id="3.30.70.1320">
    <property type="entry name" value="Multidrug efflux transporter AcrB pore domain like"/>
    <property type="match status" value="1"/>
</dbReference>